<organism evidence="3 4">
    <name type="scientific">Mycolicibacterium novocastrense</name>
    <name type="common">Mycobacterium novocastrense</name>
    <dbReference type="NCBI Taxonomy" id="59813"/>
    <lineage>
        <taxon>Bacteria</taxon>
        <taxon>Bacillati</taxon>
        <taxon>Actinomycetota</taxon>
        <taxon>Actinomycetes</taxon>
        <taxon>Mycobacteriales</taxon>
        <taxon>Mycobacteriaceae</taxon>
        <taxon>Mycolicibacterium</taxon>
    </lineage>
</organism>
<protein>
    <submittedName>
        <fullName evidence="3">Uncharacterized protein</fullName>
    </submittedName>
</protein>
<dbReference type="EMBL" id="JACKTI010000071">
    <property type="protein sequence ID" value="MCV7026688.1"/>
    <property type="molecule type" value="Genomic_DNA"/>
</dbReference>
<evidence type="ECO:0000313" key="4">
    <source>
        <dbReference type="Proteomes" id="UP001207528"/>
    </source>
</evidence>
<dbReference type="Proteomes" id="UP001207528">
    <property type="component" value="Unassembled WGS sequence"/>
</dbReference>
<evidence type="ECO:0000256" key="2">
    <source>
        <dbReference type="SAM" id="SignalP"/>
    </source>
</evidence>
<feature type="compositionally biased region" description="Pro residues" evidence="1">
    <location>
        <begin position="30"/>
        <end position="60"/>
    </location>
</feature>
<feature type="compositionally biased region" description="Low complexity" evidence="1">
    <location>
        <begin position="20"/>
        <end position="29"/>
    </location>
</feature>
<keyword evidence="2" id="KW-0732">Signal</keyword>
<feature type="region of interest" description="Disordered" evidence="1">
    <location>
        <begin position="20"/>
        <end position="68"/>
    </location>
</feature>
<name>A0AAW5SSH2_MYCNV</name>
<reference evidence="3" key="2">
    <citation type="journal article" date="2022" name="BMC Genomics">
        <title>Comparative genome analysis of mycobacteria focusing on tRNA and non-coding RNA.</title>
        <authorList>
            <person name="Behra P.R.K."/>
            <person name="Pettersson B.M.F."/>
            <person name="Ramesh M."/>
            <person name="Das S."/>
            <person name="Dasgupta S."/>
            <person name="Kirsebom L.A."/>
        </authorList>
    </citation>
    <scope>NUCLEOTIDE SEQUENCE</scope>
    <source>
        <strain evidence="3">DSM 44203</strain>
    </source>
</reference>
<dbReference type="AlphaFoldDB" id="A0AAW5SSH2"/>
<sequence>MRFRKTTLAAIAGGLTATTLGLSTPASAQPSPPPPPPPPALAAEIPPPPPPPGMAPPPARPMAGEPVPAWAPRKPAEFWLGEPVVWHSGWGGRWGVWKNGAFIHLSKNPVTAGG</sequence>
<gene>
    <name evidence="3" type="ORF">H7I77_25630</name>
</gene>
<reference evidence="3" key="1">
    <citation type="submission" date="2020-07" db="EMBL/GenBank/DDBJ databases">
        <authorList>
            <person name="Pettersson B.M.F."/>
            <person name="Behra P.R.K."/>
            <person name="Ramesh M."/>
            <person name="Das S."/>
            <person name="Dasgupta S."/>
            <person name="Kirsebom L.A."/>
        </authorList>
    </citation>
    <scope>NUCLEOTIDE SEQUENCE</scope>
    <source>
        <strain evidence="3">DSM 44203</strain>
    </source>
</reference>
<evidence type="ECO:0000256" key="1">
    <source>
        <dbReference type="SAM" id="MobiDB-lite"/>
    </source>
</evidence>
<accession>A0AAW5SSH2</accession>
<dbReference type="RefSeq" id="WP_064350226.1">
    <property type="nucleotide sequence ID" value="NZ_BCTA01000096.1"/>
</dbReference>
<feature type="chain" id="PRO_5043419964" evidence="2">
    <location>
        <begin position="29"/>
        <end position="114"/>
    </location>
</feature>
<evidence type="ECO:0000313" key="3">
    <source>
        <dbReference type="EMBL" id="MCV7026688.1"/>
    </source>
</evidence>
<feature type="signal peptide" evidence="2">
    <location>
        <begin position="1"/>
        <end position="28"/>
    </location>
</feature>
<comment type="caution">
    <text evidence="3">The sequence shown here is derived from an EMBL/GenBank/DDBJ whole genome shotgun (WGS) entry which is preliminary data.</text>
</comment>
<proteinExistence type="predicted"/>